<keyword evidence="1" id="KW-0472">Membrane</keyword>
<evidence type="ECO:0000256" key="1">
    <source>
        <dbReference type="SAM" id="Phobius"/>
    </source>
</evidence>
<dbReference type="PATRIC" id="fig|1125630.4.peg.3363"/>
<dbReference type="GeneID" id="11848478"/>
<dbReference type="KEGG" id="kpm:KPHS_34520"/>
<keyword evidence="1" id="KW-1133">Transmembrane helix</keyword>
<dbReference type="RefSeq" id="YP_005227752.1">
    <property type="nucleotide sequence ID" value="NC_016845.1"/>
</dbReference>
<dbReference type="AlphaFoldDB" id="A0A0H3GQE4"/>
<name>A0A0H3GQE4_KLEPH</name>
<accession>A0A0H3GQE4</accession>
<dbReference type="STRING" id="1125630.KPHS_34520"/>
<feature type="transmembrane region" description="Helical" evidence="1">
    <location>
        <begin position="60"/>
        <end position="83"/>
    </location>
</feature>
<protein>
    <submittedName>
        <fullName evidence="2">Uncharacterized protein</fullName>
    </submittedName>
</protein>
<dbReference type="HOGENOM" id="CLU_2464961_0_0_6"/>
<keyword evidence="1" id="KW-0812">Transmembrane</keyword>
<keyword evidence="3" id="KW-1185">Reference proteome</keyword>
<dbReference type="Proteomes" id="UP000007841">
    <property type="component" value="Chromosome"/>
</dbReference>
<organism evidence="2 3">
    <name type="scientific">Klebsiella pneumoniae subsp. pneumoniae (strain HS11286)</name>
    <dbReference type="NCBI Taxonomy" id="1125630"/>
    <lineage>
        <taxon>Bacteria</taxon>
        <taxon>Pseudomonadati</taxon>
        <taxon>Pseudomonadota</taxon>
        <taxon>Gammaproteobacteria</taxon>
        <taxon>Enterobacterales</taxon>
        <taxon>Enterobacteriaceae</taxon>
        <taxon>Klebsiella/Raoultella group</taxon>
        <taxon>Klebsiella</taxon>
        <taxon>Klebsiella pneumoniae complex</taxon>
    </lineage>
</organism>
<evidence type="ECO:0000313" key="2">
    <source>
        <dbReference type="EMBL" id="AEW62150.1"/>
    </source>
</evidence>
<dbReference type="RefSeq" id="WP_014343263.1">
    <property type="nucleotide sequence ID" value="NC_016845.1"/>
</dbReference>
<proteinExistence type="predicted"/>
<sequence length="88" mass="10163">MNFSHYPPVTHNDPDTISAKSIQRPERKFPSRAAFCLHFHLIPLRDTTDYCHSKRDTHHIIPLTCVTGSSFIFVFCAFSRLMLPMRTG</sequence>
<evidence type="ECO:0000313" key="3">
    <source>
        <dbReference type="Proteomes" id="UP000007841"/>
    </source>
</evidence>
<reference evidence="2 3" key="1">
    <citation type="journal article" date="2012" name="J. Bacteriol.">
        <title>Complete genome sequence of Klebsiella pneumoniae subsp. pneumoniae HS11286, a multidrug-resistant strain isolated from human sputum.</title>
        <authorList>
            <person name="Liu P."/>
            <person name="Li P."/>
            <person name="Jiang X."/>
            <person name="Bi D."/>
            <person name="Xie Y."/>
            <person name="Tai C."/>
            <person name="Deng Z."/>
            <person name="Rajakumar K."/>
            <person name="Ou H.Y."/>
        </authorList>
    </citation>
    <scope>NUCLEOTIDE SEQUENCE [LARGE SCALE GENOMIC DNA]</scope>
    <source>
        <strain evidence="2 3">HS11286</strain>
    </source>
</reference>
<gene>
    <name evidence="2" type="ordered locus">KPHS_34520</name>
</gene>
<dbReference type="EMBL" id="CP003200">
    <property type="protein sequence ID" value="AEW62150.1"/>
    <property type="molecule type" value="Genomic_DNA"/>
</dbReference>